<evidence type="ECO:0000256" key="3">
    <source>
        <dbReference type="ARBA" id="ARBA00022490"/>
    </source>
</evidence>
<reference evidence="6" key="1">
    <citation type="submission" date="2007-06" db="EMBL/GenBank/DDBJ databases">
        <title>Full length cDNA sequences from Sitka Spruce (Picea sitchensis).</title>
        <authorList>
            <person name="Ralph S.G."/>
            <person name="Chun H.E."/>
            <person name="Liao N."/>
            <person name="Ali J."/>
            <person name="Reid K."/>
            <person name="Kolosova N."/>
            <person name="Cooper N."/>
            <person name="Cullis C."/>
            <person name="Jancsik S."/>
            <person name="Moore R."/>
            <person name="Mayo M."/>
            <person name="Wagner S."/>
            <person name="Holt R.A."/>
            <person name="Jones S.J.M."/>
            <person name="Marra M.A."/>
            <person name="Ritland C.E."/>
            <person name="Ritland K."/>
            <person name="Bohlmann J."/>
        </authorList>
    </citation>
    <scope>NUCLEOTIDE SEQUENCE</scope>
    <source>
        <tissue evidence="6">Bark</tissue>
    </source>
</reference>
<protein>
    <recommendedName>
        <fullName evidence="7">WH1 domain-containing protein</fullName>
    </recommendedName>
</protein>
<dbReference type="InterPro" id="IPR010334">
    <property type="entry name" value="Dcp1"/>
</dbReference>
<accession>B8LQS3</accession>
<organism evidence="6">
    <name type="scientific">Picea sitchensis</name>
    <name type="common">Sitka spruce</name>
    <name type="synonym">Pinus sitchensis</name>
    <dbReference type="NCBI Taxonomy" id="3332"/>
    <lineage>
        <taxon>Eukaryota</taxon>
        <taxon>Viridiplantae</taxon>
        <taxon>Streptophyta</taxon>
        <taxon>Embryophyta</taxon>
        <taxon>Tracheophyta</taxon>
        <taxon>Spermatophyta</taxon>
        <taxon>Pinopsida</taxon>
        <taxon>Pinidae</taxon>
        <taxon>Conifers I</taxon>
        <taxon>Pinales</taxon>
        <taxon>Pinaceae</taxon>
        <taxon>Picea</taxon>
    </lineage>
</organism>
<evidence type="ECO:0000256" key="4">
    <source>
        <dbReference type="ARBA" id="ARBA00022664"/>
    </source>
</evidence>
<dbReference type="PANTHER" id="PTHR16290">
    <property type="entry name" value="TRANSCRIPTION FACTOR SMIF DECAPPING ENZYME DCP1"/>
    <property type="match status" value="1"/>
</dbReference>
<dbReference type="GO" id="GO:0031087">
    <property type="term" value="P:deadenylation-independent decapping of nuclear-transcribed mRNA"/>
    <property type="evidence" value="ECO:0007669"/>
    <property type="project" value="TreeGrafter"/>
</dbReference>
<dbReference type="Pfam" id="PF06058">
    <property type="entry name" value="DCP1"/>
    <property type="match status" value="1"/>
</dbReference>
<evidence type="ECO:0000256" key="5">
    <source>
        <dbReference type="SAM" id="MobiDB-lite"/>
    </source>
</evidence>
<feature type="region of interest" description="Disordered" evidence="5">
    <location>
        <begin position="205"/>
        <end position="233"/>
    </location>
</feature>
<evidence type="ECO:0000256" key="1">
    <source>
        <dbReference type="ARBA" id="ARBA00004496"/>
    </source>
</evidence>
<dbReference type="InterPro" id="IPR011993">
    <property type="entry name" value="PH-like_dom_sf"/>
</dbReference>
<dbReference type="GO" id="GO:0000932">
    <property type="term" value="C:P-body"/>
    <property type="evidence" value="ECO:0007669"/>
    <property type="project" value="TreeGrafter"/>
</dbReference>
<evidence type="ECO:0000256" key="2">
    <source>
        <dbReference type="ARBA" id="ARBA00008778"/>
    </source>
</evidence>
<comment type="subcellular location">
    <subcellularLocation>
        <location evidence="1">Cytoplasm</location>
    </subcellularLocation>
</comment>
<dbReference type="GO" id="GO:0008047">
    <property type="term" value="F:enzyme activator activity"/>
    <property type="evidence" value="ECO:0007669"/>
    <property type="project" value="InterPro"/>
</dbReference>
<dbReference type="Gene3D" id="2.30.29.30">
    <property type="entry name" value="Pleckstrin-homology domain (PH domain)/Phosphotyrosine-binding domain (PTB)"/>
    <property type="match status" value="1"/>
</dbReference>
<name>B8LQS3_PICSI</name>
<dbReference type="PANTHER" id="PTHR16290:SF0">
    <property type="entry name" value="DECAPPING PROTEIN 1, ISOFORM A"/>
    <property type="match status" value="1"/>
</dbReference>
<dbReference type="FunFam" id="2.30.29.30:FF:000159">
    <property type="entry name" value="mRNA-decapping enzyme-like protein"/>
    <property type="match status" value="1"/>
</dbReference>
<keyword evidence="4" id="KW-0507">mRNA processing</keyword>
<evidence type="ECO:0008006" key="7">
    <source>
        <dbReference type="Google" id="ProtNLM"/>
    </source>
</evidence>
<dbReference type="CDD" id="cd13182">
    <property type="entry name" value="EVH1-like_Dcp1"/>
    <property type="match status" value="1"/>
</dbReference>
<keyword evidence="3" id="KW-0963">Cytoplasm</keyword>
<proteinExistence type="evidence at transcript level"/>
<dbReference type="AlphaFoldDB" id="B8LQS3"/>
<feature type="compositionally biased region" description="Polar residues" evidence="5">
    <location>
        <begin position="153"/>
        <end position="165"/>
    </location>
</feature>
<sequence>MSQNGKIIPQLSQQVTNDSNLTVLQRIDCHVEEILATAGHVTLYDFNMELSQWSRKDVEGPLFVVKRRTQPRFQFIVMNRRSAENLVEDLLSDFEYEINLPYLLYRNANQEVIGIWFYDPRECDEVVKLFSRILNAFSKVPPKPKVFTNQSNEFQELESVPTSATIEGPLEPPSSTSAITEASEEPLERFFSASLHLSNRPELSSLTSVRSSTMTHPLPARSTSVSSTTLTPMSVSSPPLPASSVSLVHMAARPLDVTEVSSSSHATLVKPSFFVPQPSLSTSMPLSLSNAPMAPPLNPLPPLQPSYGAPLLQPFPPPAPSQSLAPASTVSQGPIITRDKVRDTLARLVQNEHFIDMVYREMLNALPS</sequence>
<dbReference type="GO" id="GO:0003729">
    <property type="term" value="F:mRNA binding"/>
    <property type="evidence" value="ECO:0007669"/>
    <property type="project" value="TreeGrafter"/>
</dbReference>
<dbReference type="SUPFAM" id="SSF50729">
    <property type="entry name" value="PH domain-like"/>
    <property type="match status" value="1"/>
</dbReference>
<dbReference type="GO" id="GO:0006397">
    <property type="term" value="P:mRNA processing"/>
    <property type="evidence" value="ECO:0007669"/>
    <property type="project" value="UniProtKB-KW"/>
</dbReference>
<comment type="similarity">
    <text evidence="2">Belongs to the DCP1 family.</text>
</comment>
<dbReference type="EMBL" id="EF678235">
    <property type="protein sequence ID" value="ABR18003.1"/>
    <property type="molecule type" value="mRNA"/>
</dbReference>
<evidence type="ECO:0000313" key="6">
    <source>
        <dbReference type="EMBL" id="ABR18003.1"/>
    </source>
</evidence>
<dbReference type="GO" id="GO:0000290">
    <property type="term" value="P:deadenylation-dependent decapping of nuclear-transcribed mRNA"/>
    <property type="evidence" value="ECO:0007669"/>
    <property type="project" value="InterPro"/>
</dbReference>
<feature type="region of interest" description="Disordered" evidence="5">
    <location>
        <begin position="153"/>
        <end position="182"/>
    </location>
</feature>